<dbReference type="Proteomes" id="UP001206925">
    <property type="component" value="Unassembled WGS sequence"/>
</dbReference>
<reference evidence="1" key="1">
    <citation type="submission" date="2022-06" db="EMBL/GenBank/DDBJ databases">
        <title>Uncovering the hologenomic basis of an extraordinary plant invasion.</title>
        <authorList>
            <person name="Bieker V.C."/>
            <person name="Martin M.D."/>
            <person name="Gilbert T."/>
            <person name="Hodgins K."/>
            <person name="Battlay P."/>
            <person name="Petersen B."/>
            <person name="Wilson J."/>
        </authorList>
    </citation>
    <scope>NUCLEOTIDE SEQUENCE</scope>
    <source>
        <strain evidence="1">AA19_3_7</strain>
        <tissue evidence="1">Leaf</tissue>
    </source>
</reference>
<gene>
    <name evidence="1" type="ORF">M8C21_028383</name>
</gene>
<dbReference type="AlphaFoldDB" id="A0AAD5C7K7"/>
<accession>A0AAD5C7K7</accession>
<name>A0AAD5C7K7_AMBAR</name>
<evidence type="ECO:0000313" key="1">
    <source>
        <dbReference type="EMBL" id="KAI7735574.1"/>
    </source>
</evidence>
<evidence type="ECO:0000313" key="2">
    <source>
        <dbReference type="Proteomes" id="UP001206925"/>
    </source>
</evidence>
<organism evidence="1 2">
    <name type="scientific">Ambrosia artemisiifolia</name>
    <name type="common">Common ragweed</name>
    <dbReference type="NCBI Taxonomy" id="4212"/>
    <lineage>
        <taxon>Eukaryota</taxon>
        <taxon>Viridiplantae</taxon>
        <taxon>Streptophyta</taxon>
        <taxon>Embryophyta</taxon>
        <taxon>Tracheophyta</taxon>
        <taxon>Spermatophyta</taxon>
        <taxon>Magnoliopsida</taxon>
        <taxon>eudicotyledons</taxon>
        <taxon>Gunneridae</taxon>
        <taxon>Pentapetalae</taxon>
        <taxon>asterids</taxon>
        <taxon>campanulids</taxon>
        <taxon>Asterales</taxon>
        <taxon>Asteraceae</taxon>
        <taxon>Asteroideae</taxon>
        <taxon>Heliantheae alliance</taxon>
        <taxon>Heliantheae</taxon>
        <taxon>Ambrosia</taxon>
    </lineage>
</organism>
<protein>
    <submittedName>
        <fullName evidence="1">Uncharacterized protein</fullName>
    </submittedName>
</protein>
<sequence>MVEGRENDGAEIEESHSRFCLFVINFTHNYTVQMSFLGINIDLSGSRFATGYLYGKKWRNLSSQEFSSSRSTGSSFFLKKKEDYIIQFKVFSSFFRIMVLQEKP</sequence>
<dbReference type="EMBL" id="JAMZMK010009466">
    <property type="protein sequence ID" value="KAI7735574.1"/>
    <property type="molecule type" value="Genomic_DNA"/>
</dbReference>
<keyword evidence="2" id="KW-1185">Reference proteome</keyword>
<proteinExistence type="predicted"/>
<comment type="caution">
    <text evidence="1">The sequence shown here is derived from an EMBL/GenBank/DDBJ whole genome shotgun (WGS) entry which is preliminary data.</text>
</comment>